<organism evidence="1 2">
    <name type="scientific">Cichorium intybus</name>
    <name type="common">Chicory</name>
    <dbReference type="NCBI Taxonomy" id="13427"/>
    <lineage>
        <taxon>Eukaryota</taxon>
        <taxon>Viridiplantae</taxon>
        <taxon>Streptophyta</taxon>
        <taxon>Embryophyta</taxon>
        <taxon>Tracheophyta</taxon>
        <taxon>Spermatophyta</taxon>
        <taxon>Magnoliopsida</taxon>
        <taxon>eudicotyledons</taxon>
        <taxon>Gunneridae</taxon>
        <taxon>Pentapetalae</taxon>
        <taxon>asterids</taxon>
        <taxon>campanulids</taxon>
        <taxon>Asterales</taxon>
        <taxon>Asteraceae</taxon>
        <taxon>Cichorioideae</taxon>
        <taxon>Cichorieae</taxon>
        <taxon>Cichoriinae</taxon>
        <taxon>Cichorium</taxon>
    </lineage>
</organism>
<evidence type="ECO:0000313" key="1">
    <source>
        <dbReference type="EMBL" id="KAI3700470.1"/>
    </source>
</evidence>
<reference evidence="2" key="1">
    <citation type="journal article" date="2022" name="Mol. Ecol. Resour.">
        <title>The genomes of chicory, endive, great burdock and yacon provide insights into Asteraceae palaeo-polyploidization history and plant inulin production.</title>
        <authorList>
            <person name="Fan W."/>
            <person name="Wang S."/>
            <person name="Wang H."/>
            <person name="Wang A."/>
            <person name="Jiang F."/>
            <person name="Liu H."/>
            <person name="Zhao H."/>
            <person name="Xu D."/>
            <person name="Zhang Y."/>
        </authorList>
    </citation>
    <scope>NUCLEOTIDE SEQUENCE [LARGE SCALE GENOMIC DNA]</scope>
    <source>
        <strain evidence="2">cv. Punajuju</strain>
    </source>
</reference>
<protein>
    <submittedName>
        <fullName evidence="1">Uncharacterized protein</fullName>
    </submittedName>
</protein>
<accession>A0ACB8ZSX8</accession>
<gene>
    <name evidence="1" type="ORF">L2E82_45100</name>
</gene>
<sequence>MGFSSERATMALILNEGRVEQSVAWLFDAGEDSDHRAAASGGGGHLKIDISEELARITEMETKFKCSKQEVERAVVACEGDLDQAAETLKSQKHEPPAAPKVEESGEPPAGPPKAAAQNSVSRTLLKPQKTEDKDFNYTKTVVTGPPPSSDPGIKSLQLLKKIPASSEKRWPAAAVTGANSSVAAPPPPKITNLGNELKPVIVMQRPKSKPVPTVSSSSSEWHPTVTNMNPNGFSHSMPSYGTSVNTQLYDQFHYPHQHTVDNHHFSQQSGISHFNNGGIWNRMGGGVGVMGGGTTTTPTLAAASSLGLFTGSNGSSGPSSPVDWNAGDSVQFDYTNIDWSLDPIPARPAGMWMNLGSAGNGGEFYSAGKAATRPPGLHPEVAVAVGSEAAGGGGGREWSSPFEEKELFSFPRQFVSSPSL</sequence>
<proteinExistence type="predicted"/>
<evidence type="ECO:0000313" key="2">
    <source>
        <dbReference type="Proteomes" id="UP001055811"/>
    </source>
</evidence>
<dbReference type="Proteomes" id="UP001055811">
    <property type="component" value="Linkage Group LG08"/>
</dbReference>
<name>A0ACB8ZSX8_CICIN</name>
<reference evidence="1 2" key="2">
    <citation type="journal article" date="2022" name="Mol. Ecol. Resour.">
        <title>The genomes of chicory, endive, great burdock and yacon provide insights into Asteraceae paleo-polyploidization history and plant inulin production.</title>
        <authorList>
            <person name="Fan W."/>
            <person name="Wang S."/>
            <person name="Wang H."/>
            <person name="Wang A."/>
            <person name="Jiang F."/>
            <person name="Liu H."/>
            <person name="Zhao H."/>
            <person name="Xu D."/>
            <person name="Zhang Y."/>
        </authorList>
    </citation>
    <scope>NUCLEOTIDE SEQUENCE [LARGE SCALE GENOMIC DNA]</scope>
    <source>
        <strain evidence="2">cv. Punajuju</strain>
        <tissue evidence="1">Leaves</tissue>
    </source>
</reference>
<keyword evidence="2" id="KW-1185">Reference proteome</keyword>
<dbReference type="EMBL" id="CM042016">
    <property type="protein sequence ID" value="KAI3700470.1"/>
    <property type="molecule type" value="Genomic_DNA"/>
</dbReference>
<comment type="caution">
    <text evidence="1">The sequence shown here is derived from an EMBL/GenBank/DDBJ whole genome shotgun (WGS) entry which is preliminary data.</text>
</comment>